<dbReference type="InterPro" id="IPR019549">
    <property type="entry name" value="Homeobox-engrailed_C-terminal"/>
</dbReference>
<comment type="subcellular location">
    <subcellularLocation>
        <location evidence="1 6 7">Nucleus</location>
    </subcellularLocation>
</comment>
<dbReference type="SMART" id="SM00389">
    <property type="entry name" value="HOX"/>
    <property type="match status" value="1"/>
</dbReference>
<protein>
    <recommendedName>
        <fullName evidence="8">Homeobox protein engrailed-like</fullName>
    </recommendedName>
</protein>
<dbReference type="InterPro" id="IPR020479">
    <property type="entry name" value="HD_metazoa"/>
</dbReference>
<evidence type="ECO:0000313" key="11">
    <source>
        <dbReference type="EMBL" id="KOC68361.1"/>
    </source>
</evidence>
<dbReference type="PROSITE" id="PS00027">
    <property type="entry name" value="HOMEOBOX_1"/>
    <property type="match status" value="1"/>
</dbReference>
<feature type="compositionally biased region" description="Low complexity" evidence="9">
    <location>
        <begin position="96"/>
        <end position="116"/>
    </location>
</feature>
<dbReference type="PANTHER" id="PTHR24341:SF6">
    <property type="entry name" value="HOMEOBOX PROTEIN INVECTED"/>
    <property type="match status" value="1"/>
</dbReference>
<dbReference type="AlphaFoldDB" id="A0A0L7RCA2"/>
<sequence length="349" mass="38123">MSVALVTMDSAYGLRLGLGSHHHHHHLHRVRSPESHVVPHQDQQQADKDDIETPLRFSVVNILRPDFGREAILNTKAPKQPSLVAGHSTTIPVPIPRHSPLSLPRDLSLSSNRLSPTRPQPTSFTVHRERDLFSSHCGLTSPLQRSTGLSRSGSLESLASSRSSVTGSSVTGAPSLGSTSSTIGSDSLSGDSSSGSASNTTTNQTTLNGQSPWPAWVYCTRYSDRPSSGPRTRRVKRTVQSGGGTKPASPEEKRPRTAFSAEQLARLKREFAENRYLTERRRQQLSRDLGLNEAQIKIWFQNKRAKIKKASGQKNPLALQLMAQGLYNHSTVPVDEDGEEIVTGGNHSQ</sequence>
<dbReference type="STRING" id="597456.A0A0L7RCA2"/>
<reference evidence="11 12" key="1">
    <citation type="submission" date="2015-07" db="EMBL/GenBank/DDBJ databases">
        <title>The genome of Habropoda laboriosa.</title>
        <authorList>
            <person name="Pan H."/>
            <person name="Kapheim K."/>
        </authorList>
    </citation>
    <scope>NUCLEOTIDE SEQUENCE [LARGE SCALE GENOMIC DNA]</scope>
    <source>
        <strain evidence="11">0110345459</strain>
    </source>
</reference>
<dbReference type="GO" id="GO:0030182">
    <property type="term" value="P:neuron differentiation"/>
    <property type="evidence" value="ECO:0007669"/>
    <property type="project" value="TreeGrafter"/>
</dbReference>
<evidence type="ECO:0000256" key="8">
    <source>
        <dbReference type="RuleBase" id="RU510713"/>
    </source>
</evidence>
<dbReference type="InterPro" id="IPR009057">
    <property type="entry name" value="Homeodomain-like_sf"/>
</dbReference>
<dbReference type="PANTHER" id="PTHR24341">
    <property type="entry name" value="HOMEOBOX PROTEIN ENGRAILED"/>
    <property type="match status" value="1"/>
</dbReference>
<evidence type="ECO:0000259" key="10">
    <source>
        <dbReference type="PROSITE" id="PS50071"/>
    </source>
</evidence>
<dbReference type="Pfam" id="PF10525">
    <property type="entry name" value="Engrail_1_C_sig"/>
    <property type="match status" value="1"/>
</dbReference>
<dbReference type="PRINTS" id="PR00024">
    <property type="entry name" value="HOMEOBOX"/>
</dbReference>
<dbReference type="Proteomes" id="UP000053825">
    <property type="component" value="Unassembled WGS sequence"/>
</dbReference>
<dbReference type="FunFam" id="1.10.10.60:FF:000189">
    <property type="entry name" value="Homeobox protein engrailed-like"/>
    <property type="match status" value="1"/>
</dbReference>
<evidence type="ECO:0000256" key="9">
    <source>
        <dbReference type="SAM" id="MobiDB-lite"/>
    </source>
</evidence>
<evidence type="ECO:0000256" key="5">
    <source>
        <dbReference type="ARBA" id="ARBA00023242"/>
    </source>
</evidence>
<dbReference type="InterPro" id="IPR050720">
    <property type="entry name" value="Engrailed_Homeobox_TFs"/>
</dbReference>
<dbReference type="InterPro" id="IPR001356">
    <property type="entry name" value="HD"/>
</dbReference>
<keyword evidence="5 6" id="KW-0539">Nucleus</keyword>
<gene>
    <name evidence="11" type="ORF">WH47_03519</name>
</gene>
<dbReference type="CDD" id="cd00086">
    <property type="entry name" value="homeodomain"/>
    <property type="match status" value="1"/>
</dbReference>
<comment type="similarity">
    <text evidence="8">Belongs to the Engrailed homeobox family.</text>
</comment>
<dbReference type="EMBL" id="KQ414617">
    <property type="protein sequence ID" value="KOC68361.1"/>
    <property type="molecule type" value="Genomic_DNA"/>
</dbReference>
<evidence type="ECO:0000256" key="2">
    <source>
        <dbReference type="ARBA" id="ARBA00022473"/>
    </source>
</evidence>
<evidence type="ECO:0000256" key="1">
    <source>
        <dbReference type="ARBA" id="ARBA00004123"/>
    </source>
</evidence>
<keyword evidence="4 6" id="KW-0371">Homeobox</keyword>
<dbReference type="OrthoDB" id="6159439at2759"/>
<dbReference type="PROSITE" id="PS00033">
    <property type="entry name" value="ENGRAILED"/>
    <property type="match status" value="1"/>
</dbReference>
<feature type="compositionally biased region" description="Basic and acidic residues" evidence="9">
    <location>
        <begin position="31"/>
        <end position="49"/>
    </location>
</feature>
<feature type="domain" description="Homeobox" evidence="10">
    <location>
        <begin position="250"/>
        <end position="310"/>
    </location>
</feature>
<feature type="region of interest" description="Disordered" evidence="9">
    <location>
        <begin position="23"/>
        <end position="49"/>
    </location>
</feature>
<keyword evidence="2" id="KW-0217">Developmental protein</keyword>
<dbReference type="InterPro" id="IPR017970">
    <property type="entry name" value="Homeobox_CS"/>
</dbReference>
<feature type="compositionally biased region" description="Low complexity" evidence="9">
    <location>
        <begin position="145"/>
        <end position="210"/>
    </location>
</feature>
<name>A0A0L7RCA2_9HYME</name>
<evidence type="ECO:0000256" key="7">
    <source>
        <dbReference type="RuleBase" id="RU000682"/>
    </source>
</evidence>
<dbReference type="InterPro" id="IPR000747">
    <property type="entry name" value="HD_engrailed"/>
</dbReference>
<evidence type="ECO:0000256" key="3">
    <source>
        <dbReference type="ARBA" id="ARBA00023125"/>
    </source>
</evidence>
<dbReference type="InterPro" id="IPR019737">
    <property type="entry name" value="Homeobox-engrailed_CS"/>
</dbReference>
<dbReference type="PRINTS" id="PR00026">
    <property type="entry name" value="ENGRAILED"/>
</dbReference>
<organism evidence="11 12">
    <name type="scientific">Habropoda laboriosa</name>
    <dbReference type="NCBI Taxonomy" id="597456"/>
    <lineage>
        <taxon>Eukaryota</taxon>
        <taxon>Metazoa</taxon>
        <taxon>Ecdysozoa</taxon>
        <taxon>Arthropoda</taxon>
        <taxon>Hexapoda</taxon>
        <taxon>Insecta</taxon>
        <taxon>Pterygota</taxon>
        <taxon>Neoptera</taxon>
        <taxon>Endopterygota</taxon>
        <taxon>Hymenoptera</taxon>
        <taxon>Apocrita</taxon>
        <taxon>Aculeata</taxon>
        <taxon>Apoidea</taxon>
        <taxon>Anthophila</taxon>
        <taxon>Apidae</taxon>
        <taxon>Habropoda</taxon>
    </lineage>
</organism>
<feature type="region of interest" description="Disordered" evidence="9">
    <location>
        <begin position="222"/>
        <end position="258"/>
    </location>
</feature>
<dbReference type="GO" id="GO:0000978">
    <property type="term" value="F:RNA polymerase II cis-regulatory region sequence-specific DNA binding"/>
    <property type="evidence" value="ECO:0007669"/>
    <property type="project" value="TreeGrafter"/>
</dbReference>
<dbReference type="PRINTS" id="PR00031">
    <property type="entry name" value="HTHREPRESSR"/>
</dbReference>
<dbReference type="GO" id="GO:0009653">
    <property type="term" value="P:anatomical structure morphogenesis"/>
    <property type="evidence" value="ECO:0007669"/>
    <property type="project" value="UniProtKB-ARBA"/>
</dbReference>
<dbReference type="SUPFAM" id="SSF46689">
    <property type="entry name" value="Homeodomain-like"/>
    <property type="match status" value="1"/>
</dbReference>
<dbReference type="Gene3D" id="1.10.10.60">
    <property type="entry name" value="Homeodomain-like"/>
    <property type="match status" value="1"/>
</dbReference>
<dbReference type="InterPro" id="IPR000047">
    <property type="entry name" value="HTH_motif"/>
</dbReference>
<evidence type="ECO:0000313" key="12">
    <source>
        <dbReference type="Proteomes" id="UP000053825"/>
    </source>
</evidence>
<feature type="region of interest" description="Disordered" evidence="9">
    <location>
        <begin position="81"/>
        <end position="210"/>
    </location>
</feature>
<dbReference type="Pfam" id="PF00046">
    <property type="entry name" value="Homeodomain"/>
    <property type="match status" value="1"/>
</dbReference>
<dbReference type="PROSITE" id="PS50071">
    <property type="entry name" value="HOMEOBOX_2"/>
    <property type="match status" value="1"/>
</dbReference>
<dbReference type="GO" id="GO:0005634">
    <property type="term" value="C:nucleus"/>
    <property type="evidence" value="ECO:0007669"/>
    <property type="project" value="UniProtKB-SubCell"/>
</dbReference>
<dbReference type="GO" id="GO:0000981">
    <property type="term" value="F:DNA-binding transcription factor activity, RNA polymerase II-specific"/>
    <property type="evidence" value="ECO:0007669"/>
    <property type="project" value="InterPro"/>
</dbReference>
<proteinExistence type="inferred from homology"/>
<feature type="DNA-binding region" description="Homeobox" evidence="6">
    <location>
        <begin position="252"/>
        <end position="311"/>
    </location>
</feature>
<keyword evidence="12" id="KW-1185">Reference proteome</keyword>
<keyword evidence="3 6" id="KW-0238">DNA-binding</keyword>
<evidence type="ECO:0000256" key="4">
    <source>
        <dbReference type="ARBA" id="ARBA00023155"/>
    </source>
</evidence>
<accession>A0A0L7RCA2</accession>
<evidence type="ECO:0000256" key="6">
    <source>
        <dbReference type="PROSITE-ProRule" id="PRU00108"/>
    </source>
</evidence>